<dbReference type="InParanoid" id="A2DXJ7"/>
<evidence type="ECO:0000256" key="5">
    <source>
        <dbReference type="ARBA" id="ARBA00022701"/>
    </source>
</evidence>
<dbReference type="InterPro" id="IPR027417">
    <property type="entry name" value="P-loop_NTPase"/>
</dbReference>
<evidence type="ECO:0000259" key="29">
    <source>
        <dbReference type="Pfam" id="PF18199"/>
    </source>
</evidence>
<dbReference type="FunFam" id="1.10.287.2620:FF:000002">
    <property type="entry name" value="Dynein heavy chain 2, axonemal"/>
    <property type="match status" value="1"/>
</dbReference>
<dbReference type="Pfam" id="PF22597">
    <property type="entry name" value="DYN_lid"/>
    <property type="match status" value="1"/>
</dbReference>
<keyword evidence="11 19" id="KW-0175">Coiled coil</keyword>
<keyword evidence="8" id="KW-0067">ATP-binding</keyword>
<dbReference type="InterPro" id="IPR042222">
    <property type="entry name" value="Dynein_2_N"/>
</dbReference>
<comment type="function">
    <text evidence="16">Force generating protein of eukaryotic cilia and flagella. Produces force towards the minus ends of microtubules. Dynein has ATPase activity; the force-producing power stroke is thought to occur on release of ADP. Required for assembly of the I1 inner arm complex and its targeting to the appropriate axoneme location. Also required for phototaxis.</text>
</comment>
<keyword evidence="5" id="KW-0493">Microtubule</keyword>
<dbReference type="Pfam" id="PF03028">
    <property type="entry name" value="Dynein_heavy"/>
    <property type="match status" value="1"/>
</dbReference>
<keyword evidence="6" id="KW-0677">Repeat</keyword>
<dbReference type="Gene3D" id="1.20.920.30">
    <property type="match status" value="1"/>
</dbReference>
<dbReference type="Gene3D" id="1.20.58.1120">
    <property type="match status" value="1"/>
</dbReference>
<evidence type="ECO:0000256" key="16">
    <source>
        <dbReference type="ARBA" id="ARBA00054075"/>
    </source>
</evidence>
<evidence type="ECO:0000259" key="25">
    <source>
        <dbReference type="Pfam" id="PF12780"/>
    </source>
</evidence>
<comment type="similarity">
    <text evidence="3">Belongs to the dynein heavy chain family.</text>
</comment>
<evidence type="ECO:0000259" key="24">
    <source>
        <dbReference type="Pfam" id="PF12777"/>
    </source>
</evidence>
<evidence type="ECO:0000259" key="22">
    <source>
        <dbReference type="Pfam" id="PF08393"/>
    </source>
</evidence>
<dbReference type="GO" id="GO:0097729">
    <property type="term" value="C:9+2 motile cilium"/>
    <property type="evidence" value="ECO:0000318"/>
    <property type="project" value="GO_Central"/>
</dbReference>
<dbReference type="STRING" id="5722.A2DXJ7"/>
<dbReference type="RefSeq" id="XP_001327049.1">
    <property type="nucleotide sequence ID" value="XM_001327014.1"/>
</dbReference>
<dbReference type="FunFam" id="1.20.920.30:FF:000010">
    <property type="entry name" value="Dynein heavy chain family protein"/>
    <property type="match status" value="1"/>
</dbReference>
<feature type="domain" description="Dynein heavy chain hydrolytic ATP-binding dynein motor region" evidence="23">
    <location>
        <begin position="1398"/>
        <end position="1724"/>
    </location>
</feature>
<dbReference type="FunFam" id="1.10.8.720:FF:000022">
    <property type="entry name" value="Dynein heavy chain family protein"/>
    <property type="match status" value="1"/>
</dbReference>
<dbReference type="SUPFAM" id="SSF52540">
    <property type="entry name" value="P-loop containing nucleoside triphosphate hydrolases"/>
    <property type="match status" value="4"/>
</dbReference>
<keyword evidence="4" id="KW-0963">Cytoplasm</keyword>
<dbReference type="GO" id="GO:0036159">
    <property type="term" value="P:inner dynein arm assembly"/>
    <property type="evidence" value="ECO:0007669"/>
    <property type="project" value="UniProtKB-ARBA"/>
</dbReference>
<dbReference type="FunFam" id="1.10.472.130:FF:000030">
    <property type="entry name" value="Dynein heavy chain family protein"/>
    <property type="match status" value="1"/>
</dbReference>
<evidence type="ECO:0000256" key="17">
    <source>
        <dbReference type="ARBA" id="ARBA00063032"/>
    </source>
</evidence>
<dbReference type="GO" id="GO:0005874">
    <property type="term" value="C:microtubule"/>
    <property type="evidence" value="ECO:0007669"/>
    <property type="project" value="UniProtKB-KW"/>
</dbReference>
<evidence type="ECO:0000313" key="31">
    <source>
        <dbReference type="EMBL" id="EAY14826.1"/>
    </source>
</evidence>
<dbReference type="InterPro" id="IPR026983">
    <property type="entry name" value="DHC"/>
</dbReference>
<feature type="domain" description="Dynein heavy chain AAA 5 extension" evidence="27">
    <location>
        <begin position="1974"/>
        <end position="2044"/>
    </location>
</feature>
<dbReference type="GO" id="GO:0005524">
    <property type="term" value="F:ATP binding"/>
    <property type="evidence" value="ECO:0007669"/>
    <property type="project" value="UniProtKB-KW"/>
</dbReference>
<reference evidence="31" key="2">
    <citation type="journal article" date="2007" name="Science">
        <title>Draft genome sequence of the sexually transmitted pathogen Trichomonas vaginalis.</title>
        <authorList>
            <person name="Carlton J.M."/>
            <person name="Hirt R.P."/>
            <person name="Silva J.C."/>
            <person name="Delcher A.L."/>
            <person name="Schatz M."/>
            <person name="Zhao Q."/>
            <person name="Wortman J.R."/>
            <person name="Bidwell S.L."/>
            <person name="Alsmark U.C.M."/>
            <person name="Besteiro S."/>
            <person name="Sicheritz-Ponten T."/>
            <person name="Noel C.J."/>
            <person name="Dacks J.B."/>
            <person name="Foster P.G."/>
            <person name="Simillion C."/>
            <person name="Van de Peer Y."/>
            <person name="Miranda-Saavedra D."/>
            <person name="Barton G.J."/>
            <person name="Westrop G.D."/>
            <person name="Mueller S."/>
            <person name="Dessi D."/>
            <person name="Fiori P.L."/>
            <person name="Ren Q."/>
            <person name="Paulsen I."/>
            <person name="Zhang H."/>
            <person name="Bastida-Corcuera F.D."/>
            <person name="Simoes-Barbosa A."/>
            <person name="Brown M.T."/>
            <person name="Hayes R.D."/>
            <person name="Mukherjee M."/>
            <person name="Okumura C.Y."/>
            <person name="Schneider R."/>
            <person name="Smith A.J."/>
            <person name="Vanacova S."/>
            <person name="Villalvazo M."/>
            <person name="Haas B.J."/>
            <person name="Pertea M."/>
            <person name="Feldblyum T.V."/>
            <person name="Utterback T.R."/>
            <person name="Shu C.L."/>
            <person name="Osoegawa K."/>
            <person name="de Jong P.J."/>
            <person name="Hrdy I."/>
            <person name="Horvathova L."/>
            <person name="Zubacova Z."/>
            <person name="Dolezal P."/>
            <person name="Malik S.B."/>
            <person name="Logsdon J.M. Jr."/>
            <person name="Henze K."/>
            <person name="Gupta A."/>
            <person name="Wang C.C."/>
            <person name="Dunne R.L."/>
            <person name="Upcroft J.A."/>
            <person name="Upcroft P."/>
            <person name="White O."/>
            <person name="Salzberg S.L."/>
            <person name="Tang P."/>
            <person name="Chiu C.-H."/>
            <person name="Lee Y.-S."/>
            <person name="Embley T.M."/>
            <person name="Coombs G.H."/>
            <person name="Mottram J.C."/>
            <person name="Tachezy J."/>
            <person name="Fraser-Liggett C.M."/>
            <person name="Johnson P.J."/>
        </authorList>
    </citation>
    <scope>NUCLEOTIDE SEQUENCE [LARGE SCALE GENOMIC DNA]</scope>
    <source>
        <strain evidence="31">G3</strain>
    </source>
</reference>
<dbReference type="InterPro" id="IPR035706">
    <property type="entry name" value="AAA_9"/>
</dbReference>
<dbReference type="FunFam" id="1.10.8.710:FF:000001">
    <property type="entry name" value="Dynein axonemal heavy chain 2"/>
    <property type="match status" value="1"/>
</dbReference>
<evidence type="ECO:0000259" key="28">
    <source>
        <dbReference type="Pfam" id="PF18198"/>
    </source>
</evidence>
<dbReference type="FunFam" id="1.10.8.1220:FF:000001">
    <property type="entry name" value="Dynein axonemal heavy chain 5"/>
    <property type="match status" value="1"/>
</dbReference>
<evidence type="ECO:0000256" key="1">
    <source>
        <dbReference type="ARBA" id="ARBA00004230"/>
    </source>
</evidence>
<dbReference type="InterPro" id="IPR041658">
    <property type="entry name" value="AAA_lid_11"/>
</dbReference>
<keyword evidence="13" id="KW-0505">Motor protein</keyword>
<feature type="domain" description="Dynein heavy chain region D6 P-loop" evidence="21">
    <location>
        <begin position="3508"/>
        <end position="3620"/>
    </location>
</feature>
<dbReference type="FunFam" id="3.20.180.20:FF:000001">
    <property type="entry name" value="Dynein axonemal heavy chain 5"/>
    <property type="match status" value="1"/>
</dbReference>
<dbReference type="Gene3D" id="1.10.8.720">
    <property type="entry name" value="Region D6 of dynein motor"/>
    <property type="match status" value="1"/>
</dbReference>
<dbReference type="Pfam" id="PF12774">
    <property type="entry name" value="AAA_6"/>
    <property type="match status" value="1"/>
</dbReference>
<dbReference type="Gene3D" id="1.20.140.100">
    <property type="entry name" value="Dynein heavy chain, N-terminal domain 2"/>
    <property type="match status" value="1"/>
</dbReference>
<feature type="domain" description="Dynein heavy chain linker" evidence="22">
    <location>
        <begin position="864"/>
        <end position="1269"/>
    </location>
</feature>
<dbReference type="Gene3D" id="1.20.920.20">
    <property type="match status" value="1"/>
</dbReference>
<dbReference type="InterPro" id="IPR042228">
    <property type="entry name" value="Dynein_linker_3"/>
</dbReference>
<dbReference type="Gene3D" id="1.10.8.1220">
    <property type="match status" value="1"/>
</dbReference>
<reference evidence="31" key="1">
    <citation type="submission" date="2006-10" db="EMBL/GenBank/DDBJ databases">
        <authorList>
            <person name="Amadeo P."/>
            <person name="Zhao Q."/>
            <person name="Wortman J."/>
            <person name="Fraser-Liggett C."/>
            <person name="Carlton J."/>
        </authorList>
    </citation>
    <scope>NUCLEOTIDE SEQUENCE</scope>
    <source>
        <strain evidence="31">G3</strain>
    </source>
</reference>
<protein>
    <recommendedName>
        <fullName evidence="18">Dynein-1, subspecies f</fullName>
    </recommendedName>
</protein>
<dbReference type="Pfam" id="PF18199">
    <property type="entry name" value="Dynein_C"/>
    <property type="match status" value="1"/>
</dbReference>
<evidence type="ECO:0000256" key="4">
    <source>
        <dbReference type="ARBA" id="ARBA00022490"/>
    </source>
</evidence>
<feature type="domain" description="Dynein heavy chain AAA lid" evidence="28">
    <location>
        <begin position="3653"/>
        <end position="3791"/>
    </location>
</feature>
<dbReference type="FunFam" id="3.40.50.300:FF:000044">
    <property type="entry name" value="Dynein heavy chain 5, axonemal"/>
    <property type="match status" value="1"/>
</dbReference>
<dbReference type="FunFam" id="3.10.490.20:FF:000009">
    <property type="entry name" value="Dynein heavy chain 4"/>
    <property type="match status" value="1"/>
</dbReference>
<accession>A2DXJ7</accession>
<evidence type="ECO:0000256" key="11">
    <source>
        <dbReference type="ARBA" id="ARBA00023054"/>
    </source>
</evidence>
<feature type="coiled-coil region" evidence="19">
    <location>
        <begin position="2903"/>
        <end position="2944"/>
    </location>
</feature>
<keyword evidence="15" id="KW-0966">Cell projection</keyword>
<evidence type="ECO:0000256" key="10">
    <source>
        <dbReference type="ARBA" id="ARBA00023017"/>
    </source>
</evidence>
<proteinExistence type="inferred from homology"/>
<dbReference type="FunFam" id="3.40.50.300:FF:000049">
    <property type="entry name" value="Dynein, axonemal, heavy chain 5"/>
    <property type="match status" value="1"/>
</dbReference>
<evidence type="ECO:0000256" key="14">
    <source>
        <dbReference type="ARBA" id="ARBA00023212"/>
    </source>
</evidence>
<dbReference type="PANTHER" id="PTHR45703">
    <property type="entry name" value="DYNEIN HEAVY CHAIN"/>
    <property type="match status" value="1"/>
</dbReference>
<keyword evidence="7" id="KW-0547">Nucleotide-binding</keyword>
<dbReference type="InterPro" id="IPR004273">
    <property type="entry name" value="Dynein_heavy_D6_P-loop"/>
</dbReference>
<comment type="subcellular location">
    <subcellularLocation>
        <location evidence="1">Cell projection</location>
        <location evidence="1">Cilium</location>
        <location evidence="1">Flagellum</location>
    </subcellularLocation>
    <subcellularLocation>
        <location evidence="2">Cytoplasm</location>
        <location evidence="2">Cytoskeleton</location>
        <location evidence="2">Cilium axoneme</location>
    </subcellularLocation>
</comment>
<dbReference type="Pfam" id="PF08393">
    <property type="entry name" value="DHC_N2"/>
    <property type="match status" value="1"/>
</dbReference>
<dbReference type="GO" id="GO:0051959">
    <property type="term" value="F:dynein light intermediate chain binding"/>
    <property type="evidence" value="ECO:0000318"/>
    <property type="project" value="GO_Central"/>
</dbReference>
<dbReference type="Gene3D" id="1.10.8.710">
    <property type="match status" value="1"/>
</dbReference>
<dbReference type="Pfam" id="PF12780">
    <property type="entry name" value="AAA_8"/>
    <property type="match status" value="1"/>
</dbReference>
<evidence type="ECO:0000256" key="9">
    <source>
        <dbReference type="ARBA" id="ARBA00022846"/>
    </source>
</evidence>
<feature type="coiled-coil region" evidence="19">
    <location>
        <begin position="3205"/>
        <end position="3237"/>
    </location>
</feature>
<dbReference type="Gene3D" id="1.10.287.2620">
    <property type="match status" value="1"/>
</dbReference>
<dbReference type="VEuPathDB" id="TrichDB:TVAG_410920"/>
<feature type="compositionally biased region" description="Polar residues" evidence="20">
    <location>
        <begin position="120"/>
        <end position="130"/>
    </location>
</feature>
<evidence type="ECO:0000313" key="32">
    <source>
        <dbReference type="Proteomes" id="UP000001542"/>
    </source>
</evidence>
<dbReference type="OMA" id="RENMIRI"/>
<gene>
    <name evidence="31" type="ORF">TVAG_410920</name>
</gene>
<dbReference type="KEGG" id="tva:4772825"/>
<dbReference type="InterPro" id="IPR043157">
    <property type="entry name" value="Dynein_AAA1S"/>
</dbReference>
<name>A2DXJ7_TRIV3</name>
<organism evidence="31 32">
    <name type="scientific">Trichomonas vaginalis (strain ATCC PRA-98 / G3)</name>
    <dbReference type="NCBI Taxonomy" id="412133"/>
    <lineage>
        <taxon>Eukaryota</taxon>
        <taxon>Metamonada</taxon>
        <taxon>Parabasalia</taxon>
        <taxon>Trichomonadida</taxon>
        <taxon>Trichomonadidae</taxon>
        <taxon>Trichomonas</taxon>
    </lineage>
</organism>
<evidence type="ECO:0000259" key="21">
    <source>
        <dbReference type="Pfam" id="PF03028"/>
    </source>
</evidence>
<dbReference type="FunFam" id="1.20.1270.280:FF:000024">
    <property type="entry name" value="Dynein heavy chain family protein"/>
    <property type="match status" value="1"/>
</dbReference>
<evidence type="ECO:0000256" key="7">
    <source>
        <dbReference type="ARBA" id="ARBA00022741"/>
    </source>
</evidence>
<feature type="domain" description="Dynein heavy chain ATP-binding dynein motor region" evidence="26">
    <location>
        <begin position="3047"/>
        <end position="3268"/>
    </location>
</feature>
<feature type="domain" description="Dynein 2 heavy chain 1 cytoplasmic ATPase lid" evidence="30">
    <location>
        <begin position="2252"/>
        <end position="2334"/>
    </location>
</feature>
<dbReference type="Gene3D" id="6.10.140.1060">
    <property type="match status" value="1"/>
</dbReference>
<evidence type="ECO:0000256" key="18">
    <source>
        <dbReference type="ARBA" id="ARBA00077719"/>
    </source>
</evidence>
<dbReference type="Gene3D" id="3.20.180.20">
    <property type="entry name" value="Dynein heavy chain, N-terminal domain 2"/>
    <property type="match status" value="1"/>
</dbReference>
<dbReference type="EMBL" id="DS113264">
    <property type="protein sequence ID" value="EAY14826.1"/>
    <property type="molecule type" value="Genomic_DNA"/>
</dbReference>
<dbReference type="eggNOG" id="KOG3595">
    <property type="taxonomic scope" value="Eukaryota"/>
</dbReference>
<feature type="region of interest" description="Disordered" evidence="20">
    <location>
        <begin position="64"/>
        <end position="89"/>
    </location>
</feature>
<dbReference type="GO" id="GO:0060294">
    <property type="term" value="P:cilium movement involved in cell motility"/>
    <property type="evidence" value="ECO:0000318"/>
    <property type="project" value="GO_Central"/>
</dbReference>
<dbReference type="Gene3D" id="3.10.490.20">
    <property type="match status" value="1"/>
</dbReference>
<dbReference type="InterPro" id="IPR042219">
    <property type="entry name" value="AAA_lid_11_sf"/>
</dbReference>
<dbReference type="OrthoDB" id="10363287at2759"/>
<evidence type="ECO:0000259" key="23">
    <source>
        <dbReference type="Pfam" id="PF12774"/>
    </source>
</evidence>
<dbReference type="InterPro" id="IPR024317">
    <property type="entry name" value="Dynein_heavy_chain_D4_dom"/>
</dbReference>
<evidence type="ECO:0000259" key="30">
    <source>
        <dbReference type="Pfam" id="PF22597"/>
    </source>
</evidence>
<dbReference type="GO" id="GO:0045505">
    <property type="term" value="F:dynein intermediate chain binding"/>
    <property type="evidence" value="ECO:0000318"/>
    <property type="project" value="GO_Central"/>
</dbReference>
<dbReference type="FunFam" id="3.40.50.300:FF:000153">
    <property type="entry name" value="Dynein axonemal heavy chain 1"/>
    <property type="match status" value="1"/>
</dbReference>
<evidence type="ECO:0000256" key="15">
    <source>
        <dbReference type="ARBA" id="ARBA00023273"/>
    </source>
</evidence>
<feature type="coiled-coil region" evidence="19">
    <location>
        <begin position="2700"/>
        <end position="2752"/>
    </location>
</feature>
<dbReference type="GO" id="GO:0008017">
    <property type="term" value="F:microtubule binding"/>
    <property type="evidence" value="ECO:0007669"/>
    <property type="project" value="UniProtKB-ARBA"/>
</dbReference>
<dbReference type="Gene3D" id="1.20.1270.280">
    <property type="match status" value="1"/>
</dbReference>
<dbReference type="Gene3D" id="1.10.472.130">
    <property type="match status" value="1"/>
</dbReference>
<dbReference type="Pfam" id="PF12781">
    <property type="entry name" value="AAA_9"/>
    <property type="match status" value="1"/>
</dbReference>
<evidence type="ECO:0000256" key="8">
    <source>
        <dbReference type="ARBA" id="ARBA00022840"/>
    </source>
</evidence>
<evidence type="ECO:0000256" key="6">
    <source>
        <dbReference type="ARBA" id="ARBA00022737"/>
    </source>
</evidence>
<dbReference type="InterPro" id="IPR043160">
    <property type="entry name" value="Dynein_C_barrel"/>
</dbReference>
<dbReference type="Proteomes" id="UP000001542">
    <property type="component" value="Unassembled WGS sequence"/>
</dbReference>
<evidence type="ECO:0000256" key="13">
    <source>
        <dbReference type="ARBA" id="ARBA00023175"/>
    </source>
</evidence>
<feature type="region of interest" description="Disordered" evidence="20">
    <location>
        <begin position="116"/>
        <end position="137"/>
    </location>
</feature>
<dbReference type="SMR" id="A2DXJ7"/>
<dbReference type="GO" id="GO:0036156">
    <property type="term" value="C:inner dynein arm"/>
    <property type="evidence" value="ECO:0000318"/>
    <property type="project" value="GO_Central"/>
</dbReference>
<feature type="domain" description="Dynein heavy chain C-terminal" evidence="29">
    <location>
        <begin position="3800"/>
        <end position="4097"/>
    </location>
</feature>
<dbReference type="Gene3D" id="3.40.50.300">
    <property type="entry name" value="P-loop containing nucleotide triphosphate hydrolases"/>
    <property type="match status" value="5"/>
</dbReference>
<dbReference type="InterPro" id="IPR013602">
    <property type="entry name" value="Dynein_heavy_linker"/>
</dbReference>
<dbReference type="Pfam" id="PF12777">
    <property type="entry name" value="MT"/>
    <property type="match status" value="1"/>
</dbReference>
<evidence type="ECO:0000256" key="12">
    <source>
        <dbReference type="ARBA" id="ARBA00023069"/>
    </source>
</evidence>
<dbReference type="InterPro" id="IPR054354">
    <property type="entry name" value="DYNC2H1-like_lid"/>
</dbReference>
<dbReference type="FunFam" id="3.40.50.300:FF:002988">
    <property type="entry name" value="Dynein heavy chain family protein"/>
    <property type="match status" value="1"/>
</dbReference>
<dbReference type="Pfam" id="PF17852">
    <property type="entry name" value="Dynein_AAA_lid"/>
    <property type="match status" value="1"/>
</dbReference>
<sequence length="4102" mass="468940">MTDRFNKAKNRLVSHEQVVQKERTLKKQLITQLPDETVVVPKIGEWVLSRPVSPDTQDIPKLKLQKKATQKNTSRAPIAPSPKKTGRGTALGYNFNPNPTARPKTALEAPYHLKPPKSIIENSGRTTSRLNYPPGTVTTDLDAIEHSRFRQAPKALPPIQDRTVEEQEPTFLPLEYFDDSTYEEFPIEDLMKTPQAFSRYQELNGDSYWARCTVLKMEPDTGLFVIEWQGSKKRKKVARFNLRFERENEKKFQLRVEAARKRCRLFETEFRFHNRVQQMSTEGLPELSEEDMDDITKIMNIDNIKLYEKLQKELFEEVKQNFKYINNKLDFEYNIKLNPLIPNRDEFMALFQDPPPAPEYGLVCYPKINFNELHTKLNGIHLYGNINILNGVKFIWRTFQDSINVTFLIDGLPNTCSLEEFMSVEFQQLESTAKTFKSTMQETLESSIGATINDEIGSKNTYEKAKFEKMVTLVTHMLHTVLLTIVDNTVKKYLSLFTKFTSKDNATLKPQFFVELILDDEKHISLLPSIDAFHEQFIGLLHSLESTVNNLPIINLPSVEVDSSNVSFEDCGKLIQSTRNEIEEPLKELFSGLEKFLDQFRSIENTLGLDPSGFAKQFDPDGKEPLDKYRKQLDEFGKVMDVLQNQLNSQYTIGPFYIKCEHFKEQSIYHTKALIIALLEHMKEFAICDIKGLQQEFNTINEKITITPKTPEELEKLKIFMDNVLETTKERHRKMNTTMERFTFLEEFKYTVSDQELKEKYKTLQMPHKLSMLIDETETKLSVERIRMVRELRNNQRKLESDVMEITQLLPNIVSKYQDLEMTVEAADQVNEIQAKLVEFKNQQETYNRHEKIFNYEPGTCRILSKVIEEFQPLHMLWNLAADWLNQSTSWLDEPFPRIKPDQISQFMNQATKKIARLKKDLVNHPTLIEKVLLPLSEQIDNFKQSLPLITKLRHPGIKTKHWEQISEIVGFKVFSSTEMTLQNFLDYNLGRWQVQIFEIAAVAAQEYNIESSLDAMDSELQTKKFETSIFRDTGSYIVTGADDLISTIDDQLVTTQTLLTSPFIAPSKKRATENLEFLRKCHQILDAWVECQRGWLYLQPIFTGTSIQQKLHREARDWNNVDKSWNNIMTQTHAHPEFQTVMHRDHLLEDFLENNKLLDSITQGLNQYLEAKRLGFPRFFFLSNDELISILSHTKDFDQIQKSMNKLFEYVNTITVDEDMMITAMNDDGLETVKLVNHVDGDTPEVEDWLNAFEDEMRNTLKESITNALPAAKKKKREVWINEFPAQVILISNQIMWTQQVTDVLSQQKLRGLKVLQSKFIEGLEGLTAIIRQPLSLSTRQVISCLLILEVHNRDIITDLIKQEVVDVESFKWIQQLRYYWEDNTVNVRSINNVYEYSYEYAGNSARLVITPLTDRCYQTLLAAFKQNMSGAPSGPAGTGKTETVRDCAKALGRACVVYNCSEEVTPEQMSQFFAGLASSGSWSCFDEFNRINIEVLSVIAQQVRTIQNAISSNLETFQLDARQLKLNPNAAICITMNPGYAGRTELPDNLKALFRPCAMMVPDFVFISEILLFSGGFASASALSVKLVALFDICRKQLSNAHHYDWGLRAMKAILTTAGKSKRANLDAYEALLLVNSIRDCTVPRLVKVDVPLFEGIIHDVFPDVDAKKEIQMTLKDALTKGFQSMNMQPLPSFLTKCNEIYETTVVRHGLMLVGGAMSGKTTCRNALKAAMDMLAETEKDWKKVHVDLLNPKSITIPELYGLFDPVTSGWSDGVLSNFIRTESMSEPTEWKWIVVDGPVDSLWIETMNSLLDDNKVLCLSNNERISLGAHVKMMFEVDDLSQASPATVSRCGMIYFDQSQLEWSAITNSWIQTLPEKLQELGEFLGGLFEKYLPPMIQFIEVDANVVVGSNPMFVVKNFLRLLTCFLDIIREPVEQKSADDDELVKVDPLKHENYFSPFANNGDTSFGYIETTDDLHTHFHRIVLFALVWSFGAVIDEGSRQTFDKFIRAQADENSTTPFPQKSTVYDFYVDFARNSWMAWCDGQTGISITANKPIEQQLIPTNESAAMTYISRLTVQHGIHTLFHGPESSKSLVINTLMQNILDKSFDCRNLPLANCSTTQNVLKTLRSFMHKHHGVFGPLTNMQLVIFLDNINSVKPEIYGAQPPLELIRQMLDAGGWYNTAQIEFQRVADTTLISAMGPEGGGLFSIPQRLLRHFYFMHIPKYKRPSMATILNALISMKLQKHGASIQELARSASSACLDIYEMCIKNLLPIPSKLHYIFSLRNIIRVVKGIFQVPASDCGSEQIFIRSWHHEMCREFFDRFNTQKDRTWFLQALSETCSKHFHQSIESICPAKVAYFNNFSDKSGIYRESKLKPEELLQTCKDVLDEHNRESSKQLDIVLFSEAVDHISSLTRILGMPRGHAMLVGVKSSGRKSLAHLALHMQGIEIFEIAITRSYNFTEWREDLKKLMINMGTNDQPTGFIISDVQIVGSFQLEDISNLLIDGVIQNLFERDEMEKIKADLITKEVLTDEDPWKLFIDRVKKHLHIILVFSPYGSCFRESMLAYPSLRTEVTIDWYMPWSNEALESVGRASLSHGSLAGSQYIQNVVNVCVKIHKSVEEAAQKFLSETKRFTAVTPSRYFELINTFNTFLVHETEKNNELITKYTNGVDKIETTRTQILGLSQQLDRDIPILNKKQDEVQEMLKDLGAKQADVEKIREDVKKQSELAEAEAAEATRTNDIAQAEVEKAQPLLDSAIEAVDKIDNNSLSNIKQLKSIHPALRETFEAICIIFGRRPRKVEGPTPGSKIDDYWPETLSLLADSNFVKKVKSFQPDTMSKETISKLAKYVPKSQKERDEKLAAAQSGYAAVGNLYRWVCASYQYWFVWQDILPLKKAAEEAQQKLDASMAALAASRAKLKEVEDKLAELVNSVELKKAEAKKLADSVADTQLRLDRAQKIMSGLSGETKRWGETADNLNSHAGYLMGDSLLIAGSLTHLGAFSPLYRTRLLEKWKSVLTVENIIFTKTFSITNNLGTESVIRDWVVKGLPNDTHSIENALIINSHKISYPLFIDPQLSGTKWLRAIMGEQLKVLRFDQSNFLQQLKVCITVGSPVLIENVGLKMDPLIEPLLSREQMMIDGQKKITIGGESIPFNDNFRLFISTKYPNPHYSPEVCSQVTLINFTTTLEGLSDLLMNNLIEVEREDLDGKRLQLMEEQAENTRRLKEVEEEILQIVSNAGSDILSDDAAIKTLQNVKKTSRDIAAQMAAAESTEKQIAEFRNTFSPVSQRAALLYFCASDFAVVDPMYQFSLKWFVNIFKNAVHDAEHPSDIERKIEAFNNAIATKFYQNVTFSLFARHKLLFSTLMATRILISEKKISTNELGFLLQPIPRDEPSPAEWMPQDVWSLVSALPNVSEVFKDLPDHVTRNLNTWEHYYNSTTPETMEIPYDKELSPFEKLLVLRVFHLHRVREGLRIFVSSTLGKNFVTPPPLNLGKVFRESSPLSPLIFIITPGIDPQDEIIGVAQSMELERYLKSYSLGRGRGAGAEELIQDASERGFWVLLQNCHLSLSWMPRLEHIIDNLDPAKVHDRFRLCLVTMSSPDFPIGVLYQGAKLIYEIPKGIRENMIRIYSGFNADDFNENCTPSERQLTFHLAFFHAVVLERLQFGSIGWNIPYEFNPSDFAISLKHLKMFLGESQGGDVPFEALSYVIGELNYGGRVTDRWDRRTLLSLLQRFFSEEMNRPDFTFGARYPHPEYTNTLDKFDSLINSWPITTEGEDVGLSKNASTITARNDALGIFNSLIEIQPTLIAQGGEISEEAFAIKMVENLISQIPQDFNIHNFVRKFDLNDTINTVLHHEILLYNRLMAEIRKSLSTLQDGLNGLIVMNDSMELLNRRILANKVPEQWLEYSFPSILSLRHYMEDLKKRVEFLSHWVQYGRPTVFSLGAFFHPEEFLTAVLQVYARKHSVPFDTLSWTTRILNETNSSKLAEEPEDGIYVEGLYIEGAKWDISNKSLVECKQKELISVLPVMHLCPTEKTNTIDQKTVYECPMYRTQNRGSGALGLPNYIMSLYIPSSDVLPDHWIQRSVAVFITVAV</sequence>
<evidence type="ECO:0000256" key="19">
    <source>
        <dbReference type="SAM" id="Coils"/>
    </source>
</evidence>
<dbReference type="GO" id="GO:0008569">
    <property type="term" value="F:minus-end-directed microtubule motor activity"/>
    <property type="evidence" value="ECO:0000318"/>
    <property type="project" value="GO_Central"/>
</dbReference>
<dbReference type="FunFam" id="1.20.140.100:FF:000001">
    <property type="entry name" value="dynein heavy chain 17, axonemal"/>
    <property type="match status" value="1"/>
</dbReference>
<keyword evidence="10" id="KW-0243">Dynein</keyword>
<dbReference type="InterPro" id="IPR041466">
    <property type="entry name" value="Dynein_AAA5_ext"/>
</dbReference>
<keyword evidence="9" id="KW-0282">Flagellum</keyword>
<dbReference type="Pfam" id="PF12775">
    <property type="entry name" value="AAA_7"/>
    <property type="match status" value="1"/>
</dbReference>
<feature type="domain" description="Dynein heavy chain AAA module D4" evidence="25">
    <location>
        <begin position="2403"/>
        <end position="2656"/>
    </location>
</feature>
<dbReference type="FunFam" id="1.20.58.1120:FF:000001">
    <property type="entry name" value="dynein heavy chain 2, axonemal"/>
    <property type="match status" value="1"/>
</dbReference>
<evidence type="ECO:0000259" key="27">
    <source>
        <dbReference type="Pfam" id="PF17852"/>
    </source>
</evidence>
<dbReference type="FunFam" id="1.20.920.20:FF:000001">
    <property type="entry name" value="dynein heavy chain 2, axonemal"/>
    <property type="match status" value="1"/>
</dbReference>
<dbReference type="PANTHER" id="PTHR45703:SF36">
    <property type="entry name" value="DYNEIN HEAVY CHAIN, CYTOPLASMIC"/>
    <property type="match status" value="1"/>
</dbReference>
<evidence type="ECO:0000256" key="3">
    <source>
        <dbReference type="ARBA" id="ARBA00008887"/>
    </source>
</evidence>
<keyword evidence="32" id="KW-1185">Reference proteome</keyword>
<dbReference type="InterPro" id="IPR041228">
    <property type="entry name" value="Dynein_C"/>
</dbReference>
<dbReference type="InterPro" id="IPR035699">
    <property type="entry name" value="AAA_6"/>
</dbReference>
<keyword evidence="12" id="KW-0969">Cilium</keyword>
<keyword evidence="14" id="KW-0206">Cytoskeleton</keyword>
<evidence type="ECO:0000256" key="2">
    <source>
        <dbReference type="ARBA" id="ARBA00004430"/>
    </source>
</evidence>
<evidence type="ECO:0000256" key="20">
    <source>
        <dbReference type="SAM" id="MobiDB-lite"/>
    </source>
</evidence>
<dbReference type="Pfam" id="PF18198">
    <property type="entry name" value="AAA_lid_11"/>
    <property type="match status" value="1"/>
</dbReference>
<comment type="subunit">
    <text evidence="17">The I1 inner arm complex (also known as the f dynein complex) is a two-headed isoform composed of two heavy chains (1-alpha and 1-beta), three intermediate chains and three light chains. I1 occupies a specific position proximal to the first radial spoke and repeats every 96 nm along the length of the axoneme.</text>
</comment>
<evidence type="ECO:0000259" key="26">
    <source>
        <dbReference type="Pfam" id="PF12781"/>
    </source>
</evidence>
<dbReference type="InterPro" id="IPR024743">
    <property type="entry name" value="Dynein_HC_stalk"/>
</dbReference>
<feature type="domain" description="Dynein heavy chain coiled coil stalk" evidence="24">
    <location>
        <begin position="2672"/>
        <end position="3019"/>
    </location>
</feature>
<dbReference type="VEuPathDB" id="TrichDB:TVAGG3_0048070"/>